<evidence type="ECO:0000259" key="9">
    <source>
        <dbReference type="PROSITE" id="PS50850"/>
    </source>
</evidence>
<protein>
    <submittedName>
        <fullName evidence="10">MFS transporter</fullName>
    </submittedName>
</protein>
<feature type="region of interest" description="Disordered" evidence="7">
    <location>
        <begin position="416"/>
        <end position="447"/>
    </location>
</feature>
<evidence type="ECO:0000256" key="8">
    <source>
        <dbReference type="SAM" id="Phobius"/>
    </source>
</evidence>
<feature type="compositionally biased region" description="Low complexity" evidence="7">
    <location>
        <begin position="428"/>
        <end position="438"/>
    </location>
</feature>
<feature type="transmembrane region" description="Helical" evidence="8">
    <location>
        <begin position="319"/>
        <end position="339"/>
    </location>
</feature>
<feature type="domain" description="Major facilitator superfamily (MFS) profile" evidence="9">
    <location>
        <begin position="19"/>
        <end position="412"/>
    </location>
</feature>
<dbReference type="PROSITE" id="PS50850">
    <property type="entry name" value="MFS"/>
    <property type="match status" value="1"/>
</dbReference>
<dbReference type="Gene3D" id="1.20.1250.20">
    <property type="entry name" value="MFS general substrate transporter like domains"/>
    <property type="match status" value="1"/>
</dbReference>
<name>A0ABP4IW01_9ACTN</name>
<feature type="transmembrane region" description="Helical" evidence="8">
    <location>
        <begin position="263"/>
        <end position="281"/>
    </location>
</feature>
<feature type="transmembrane region" description="Helical" evidence="8">
    <location>
        <begin position="224"/>
        <end position="243"/>
    </location>
</feature>
<feature type="transmembrane region" description="Helical" evidence="8">
    <location>
        <begin position="145"/>
        <end position="167"/>
    </location>
</feature>
<dbReference type="EMBL" id="BAAAKJ010000185">
    <property type="protein sequence ID" value="GAA1396972.1"/>
    <property type="molecule type" value="Genomic_DNA"/>
</dbReference>
<keyword evidence="6 8" id="KW-0472">Membrane</keyword>
<feature type="transmembrane region" description="Helical" evidence="8">
    <location>
        <begin position="20"/>
        <end position="42"/>
    </location>
</feature>
<sequence>MTGTVKQQRQQRRGAAGGPLRRVQIGNALSAFGSGFTMPYMFVYVDQVRGLGSLSAGMVFTVFALAALAVLPFTGRGIDRYGPRPVLLAGTALAATGAFAFGHATGTPALLVSSFLFGAGVTTCQPALATMIVRCSTAATRSHAFALQFTLVNLGMGVGALVGGQIVDVADPASLTRLFTIEAATFLGLALVTGTARIPKAAPLPVHERKDGPQGLRALLADKAMVRLSILAGLIFFTCYGQFESGVAAFATDTVGTAPSTLGIAIGANALTIVVLQMFVVRITARRRRTTAMAAAGVVWLGAWAMALVAGLIRTEAMAATVAIVSIYALFGVGESLLAPTMGPIVADLAPARLLGTYNSGYALVKQIAVAVGPAVGVLLVGSGTWPLYLAAMAGCTVLIVVLALRLRPYLTAAQDNAPEGSAGDEQAPAAPVRAPARPVRELQTAA</sequence>
<dbReference type="InterPro" id="IPR050171">
    <property type="entry name" value="MFS_Transporters"/>
</dbReference>
<dbReference type="Pfam" id="PF07690">
    <property type="entry name" value="MFS_1"/>
    <property type="match status" value="1"/>
</dbReference>
<proteinExistence type="predicted"/>
<feature type="transmembrane region" description="Helical" evidence="8">
    <location>
        <begin position="54"/>
        <end position="74"/>
    </location>
</feature>
<dbReference type="InterPro" id="IPR036259">
    <property type="entry name" value="MFS_trans_sf"/>
</dbReference>
<dbReference type="PANTHER" id="PTHR23517:SF2">
    <property type="entry name" value="MULTIDRUG RESISTANCE PROTEIN MDTH"/>
    <property type="match status" value="1"/>
</dbReference>
<feature type="transmembrane region" description="Helical" evidence="8">
    <location>
        <begin position="179"/>
        <end position="199"/>
    </location>
</feature>
<evidence type="ECO:0000256" key="4">
    <source>
        <dbReference type="ARBA" id="ARBA00022692"/>
    </source>
</evidence>
<feature type="transmembrane region" description="Helical" evidence="8">
    <location>
        <begin position="110"/>
        <end position="133"/>
    </location>
</feature>
<dbReference type="RefSeq" id="WP_344335823.1">
    <property type="nucleotide sequence ID" value="NZ_BAAAKJ010000185.1"/>
</dbReference>
<evidence type="ECO:0000256" key="5">
    <source>
        <dbReference type="ARBA" id="ARBA00022989"/>
    </source>
</evidence>
<keyword evidence="5 8" id="KW-1133">Transmembrane helix</keyword>
<feature type="transmembrane region" description="Helical" evidence="8">
    <location>
        <begin position="386"/>
        <end position="405"/>
    </location>
</feature>
<dbReference type="PANTHER" id="PTHR23517">
    <property type="entry name" value="RESISTANCE PROTEIN MDTM, PUTATIVE-RELATED-RELATED"/>
    <property type="match status" value="1"/>
</dbReference>
<evidence type="ECO:0000313" key="10">
    <source>
        <dbReference type="EMBL" id="GAA1396972.1"/>
    </source>
</evidence>
<accession>A0ABP4IW01</accession>
<reference evidence="11" key="1">
    <citation type="journal article" date="2019" name="Int. J. Syst. Evol. Microbiol.">
        <title>The Global Catalogue of Microorganisms (GCM) 10K type strain sequencing project: providing services to taxonomists for standard genome sequencing and annotation.</title>
        <authorList>
            <consortium name="The Broad Institute Genomics Platform"/>
            <consortium name="The Broad Institute Genome Sequencing Center for Infectious Disease"/>
            <person name="Wu L."/>
            <person name="Ma J."/>
        </authorList>
    </citation>
    <scope>NUCLEOTIDE SEQUENCE [LARGE SCALE GENOMIC DNA]</scope>
    <source>
        <strain evidence="11">JCM 12393</strain>
    </source>
</reference>
<evidence type="ECO:0000313" key="11">
    <source>
        <dbReference type="Proteomes" id="UP001499863"/>
    </source>
</evidence>
<keyword evidence="4 8" id="KW-0812">Transmembrane</keyword>
<comment type="subcellular location">
    <subcellularLocation>
        <location evidence="1">Cell membrane</location>
        <topology evidence="1">Multi-pass membrane protein</topology>
    </subcellularLocation>
</comment>
<organism evidence="10 11">
    <name type="scientific">Kitasatospora putterlickiae</name>
    <dbReference type="NCBI Taxonomy" id="221725"/>
    <lineage>
        <taxon>Bacteria</taxon>
        <taxon>Bacillati</taxon>
        <taxon>Actinomycetota</taxon>
        <taxon>Actinomycetes</taxon>
        <taxon>Kitasatosporales</taxon>
        <taxon>Streptomycetaceae</taxon>
        <taxon>Kitasatospora</taxon>
    </lineage>
</organism>
<evidence type="ECO:0000256" key="2">
    <source>
        <dbReference type="ARBA" id="ARBA00022448"/>
    </source>
</evidence>
<keyword evidence="2" id="KW-0813">Transport</keyword>
<evidence type="ECO:0000256" key="3">
    <source>
        <dbReference type="ARBA" id="ARBA00022475"/>
    </source>
</evidence>
<dbReference type="InterPro" id="IPR020846">
    <property type="entry name" value="MFS_dom"/>
</dbReference>
<comment type="caution">
    <text evidence="10">The sequence shown here is derived from an EMBL/GenBank/DDBJ whole genome shotgun (WGS) entry which is preliminary data.</text>
</comment>
<evidence type="ECO:0000256" key="6">
    <source>
        <dbReference type="ARBA" id="ARBA00023136"/>
    </source>
</evidence>
<feature type="transmembrane region" description="Helical" evidence="8">
    <location>
        <begin position="293"/>
        <end position="313"/>
    </location>
</feature>
<gene>
    <name evidence="10" type="ORF">GCM10009639_33760</name>
</gene>
<feature type="transmembrane region" description="Helical" evidence="8">
    <location>
        <begin position="86"/>
        <end position="104"/>
    </location>
</feature>
<dbReference type="Proteomes" id="UP001499863">
    <property type="component" value="Unassembled WGS sequence"/>
</dbReference>
<evidence type="ECO:0000256" key="7">
    <source>
        <dbReference type="SAM" id="MobiDB-lite"/>
    </source>
</evidence>
<keyword evidence="3" id="KW-1003">Cell membrane</keyword>
<dbReference type="InterPro" id="IPR011701">
    <property type="entry name" value="MFS"/>
</dbReference>
<keyword evidence="11" id="KW-1185">Reference proteome</keyword>
<dbReference type="SUPFAM" id="SSF103473">
    <property type="entry name" value="MFS general substrate transporter"/>
    <property type="match status" value="1"/>
</dbReference>
<evidence type="ECO:0000256" key="1">
    <source>
        <dbReference type="ARBA" id="ARBA00004651"/>
    </source>
</evidence>
<feature type="transmembrane region" description="Helical" evidence="8">
    <location>
        <begin position="360"/>
        <end position="380"/>
    </location>
</feature>